<keyword evidence="16" id="KW-1185">Reference proteome</keyword>
<proteinExistence type="inferred from homology"/>
<accession>A0ABD3WTH2</accession>
<feature type="transmembrane region" description="Helical" evidence="14">
    <location>
        <begin position="294"/>
        <end position="311"/>
    </location>
</feature>
<dbReference type="InterPro" id="IPR006369">
    <property type="entry name" value="Protohaem_IX_farnesylTrfase"/>
</dbReference>
<evidence type="ECO:0000256" key="7">
    <source>
        <dbReference type="ARBA" id="ARBA00022946"/>
    </source>
</evidence>
<keyword evidence="9" id="KW-0496">Mitochondrion</keyword>
<keyword evidence="7" id="KW-0809">Transit peptide</keyword>
<evidence type="ECO:0000256" key="11">
    <source>
        <dbReference type="ARBA" id="ARBA00023136"/>
    </source>
</evidence>
<evidence type="ECO:0000256" key="6">
    <source>
        <dbReference type="ARBA" id="ARBA00022692"/>
    </source>
</evidence>
<comment type="caution">
    <text evidence="15">The sequence shown here is derived from an EMBL/GenBank/DDBJ whole genome shotgun (WGS) entry which is preliminary data.</text>
</comment>
<dbReference type="PANTHER" id="PTHR43448:SF2">
    <property type="entry name" value="PROTOHEME IX FARNESYLTRANSFERASE, MITOCHONDRIAL"/>
    <property type="match status" value="1"/>
</dbReference>
<feature type="transmembrane region" description="Helical" evidence="14">
    <location>
        <begin position="262"/>
        <end position="288"/>
    </location>
</feature>
<comment type="catalytic activity">
    <reaction evidence="13">
        <text>heme b + (2E,6E)-farnesyl diphosphate + H2O = Fe(II)-heme o + diphosphate</text>
        <dbReference type="Rhea" id="RHEA:28070"/>
        <dbReference type="ChEBI" id="CHEBI:15377"/>
        <dbReference type="ChEBI" id="CHEBI:33019"/>
        <dbReference type="ChEBI" id="CHEBI:60344"/>
        <dbReference type="ChEBI" id="CHEBI:60530"/>
        <dbReference type="ChEBI" id="CHEBI:175763"/>
        <dbReference type="EC" id="2.5.1.141"/>
    </reaction>
</comment>
<dbReference type="InterPro" id="IPR030470">
    <property type="entry name" value="UbiA_prenylTrfase_CS"/>
</dbReference>
<dbReference type="InterPro" id="IPR044878">
    <property type="entry name" value="UbiA_sf"/>
</dbReference>
<sequence length="346" mass="38554">MHRHRQNCCMFLRQCCNGSPVILQFLPERLLGSSHLPIQQILKRRPQTYWQHSRQYPTKPAPTENGLQDTLVDRTVETGPVLHSPYKTIQVIVPSQENGEQSNPKNFTMFVKDSNLALHVNVTDSKQGFSIHLPFIKNLVTVDVDTNIAIKKNGKSEETKNNDEQIKPPKYISSGTVYGWREQKLELDKLPHYYMKLSKIRLTGLVVLTTMAGYGMAPGHFEWETLLMCTLGTALTSCAANSINQFLEVPFDSQMNRTKNRVLVCGILSPLHALSFAALSGTMGLIILTLEVNSTTAMLGAFTLGLYTMVYTPMKRLCVANTWVGSVVGAIPPIMGWTACTGVLEP</sequence>
<dbReference type="Pfam" id="PF01040">
    <property type="entry name" value="UbiA"/>
    <property type="match status" value="1"/>
</dbReference>
<dbReference type="InterPro" id="IPR000537">
    <property type="entry name" value="UbiA_prenyltransferase"/>
</dbReference>
<dbReference type="EC" id="2.5.1.141" evidence="3"/>
<evidence type="ECO:0000313" key="15">
    <source>
        <dbReference type="EMBL" id="KAL3877280.1"/>
    </source>
</evidence>
<keyword evidence="6 14" id="KW-0812">Transmembrane</keyword>
<organism evidence="15 16">
    <name type="scientific">Sinanodonta woodiana</name>
    <name type="common">Chinese pond mussel</name>
    <name type="synonym">Anodonta woodiana</name>
    <dbReference type="NCBI Taxonomy" id="1069815"/>
    <lineage>
        <taxon>Eukaryota</taxon>
        <taxon>Metazoa</taxon>
        <taxon>Spiralia</taxon>
        <taxon>Lophotrochozoa</taxon>
        <taxon>Mollusca</taxon>
        <taxon>Bivalvia</taxon>
        <taxon>Autobranchia</taxon>
        <taxon>Heteroconchia</taxon>
        <taxon>Palaeoheterodonta</taxon>
        <taxon>Unionida</taxon>
        <taxon>Unionoidea</taxon>
        <taxon>Unionidae</taxon>
        <taxon>Unioninae</taxon>
        <taxon>Sinanodonta</taxon>
    </lineage>
</organism>
<keyword evidence="5" id="KW-0808">Transferase</keyword>
<evidence type="ECO:0000256" key="1">
    <source>
        <dbReference type="ARBA" id="ARBA00004225"/>
    </source>
</evidence>
<keyword evidence="8 14" id="KW-1133">Transmembrane helix</keyword>
<dbReference type="PANTHER" id="PTHR43448">
    <property type="entry name" value="PROTOHEME IX FARNESYLTRANSFERASE, MITOCHONDRIAL"/>
    <property type="match status" value="1"/>
</dbReference>
<dbReference type="CDD" id="cd13957">
    <property type="entry name" value="PT_UbiA_Cox10"/>
    <property type="match status" value="1"/>
</dbReference>
<feature type="transmembrane region" description="Helical" evidence="14">
    <location>
        <begin position="323"/>
        <end position="344"/>
    </location>
</feature>
<gene>
    <name evidence="15" type="ORF">ACJMK2_035012</name>
</gene>
<dbReference type="EMBL" id="JBJQND010000005">
    <property type="protein sequence ID" value="KAL3877280.1"/>
    <property type="molecule type" value="Genomic_DNA"/>
</dbReference>
<dbReference type="PROSITE" id="PS00943">
    <property type="entry name" value="UBIA"/>
    <property type="match status" value="1"/>
</dbReference>
<dbReference type="GO" id="GO:0008495">
    <property type="term" value="F:protoheme IX farnesyltransferase activity"/>
    <property type="evidence" value="ECO:0007669"/>
    <property type="project" value="UniProtKB-EC"/>
</dbReference>
<dbReference type="AlphaFoldDB" id="A0ABD3WTH2"/>
<protein>
    <recommendedName>
        <fullName evidence="4">Protoheme IX farnesyltransferase, mitochondrial</fullName>
        <ecNumber evidence="3">2.5.1.141</ecNumber>
    </recommendedName>
    <alternativeName>
        <fullName evidence="12">Heme O synthase</fullName>
    </alternativeName>
</protein>
<evidence type="ECO:0000256" key="9">
    <source>
        <dbReference type="ARBA" id="ARBA00023128"/>
    </source>
</evidence>
<dbReference type="Gene3D" id="1.10.357.140">
    <property type="entry name" value="UbiA prenyltransferase"/>
    <property type="match status" value="1"/>
</dbReference>
<evidence type="ECO:0000256" key="3">
    <source>
        <dbReference type="ARBA" id="ARBA00012292"/>
    </source>
</evidence>
<evidence type="ECO:0000256" key="8">
    <source>
        <dbReference type="ARBA" id="ARBA00022989"/>
    </source>
</evidence>
<keyword evidence="10" id="KW-0350">Heme biosynthesis</keyword>
<evidence type="ECO:0000256" key="14">
    <source>
        <dbReference type="SAM" id="Phobius"/>
    </source>
</evidence>
<evidence type="ECO:0000256" key="10">
    <source>
        <dbReference type="ARBA" id="ARBA00023133"/>
    </source>
</evidence>
<dbReference type="GO" id="GO:0006784">
    <property type="term" value="P:heme A biosynthetic process"/>
    <property type="evidence" value="ECO:0007669"/>
    <property type="project" value="UniProtKB-ARBA"/>
</dbReference>
<evidence type="ECO:0000256" key="2">
    <source>
        <dbReference type="ARBA" id="ARBA00005985"/>
    </source>
</evidence>
<reference evidence="15 16" key="1">
    <citation type="submission" date="2024-11" db="EMBL/GenBank/DDBJ databases">
        <title>Chromosome-level genome assembly of the freshwater bivalve Anodonta woodiana.</title>
        <authorList>
            <person name="Chen X."/>
        </authorList>
    </citation>
    <scope>NUCLEOTIDE SEQUENCE [LARGE SCALE GENOMIC DNA]</scope>
    <source>
        <strain evidence="15">MN2024</strain>
        <tissue evidence="15">Gills</tissue>
    </source>
</reference>
<feature type="non-terminal residue" evidence="15">
    <location>
        <position position="346"/>
    </location>
</feature>
<dbReference type="Proteomes" id="UP001634394">
    <property type="component" value="Unassembled WGS sequence"/>
</dbReference>
<evidence type="ECO:0000256" key="12">
    <source>
        <dbReference type="ARBA" id="ARBA00030253"/>
    </source>
</evidence>
<name>A0ABD3WTH2_SINWO</name>
<evidence type="ECO:0000256" key="4">
    <source>
        <dbReference type="ARBA" id="ARBA00016335"/>
    </source>
</evidence>
<dbReference type="FunFam" id="1.10.357.140:FF:000004">
    <property type="entry name" value="Protoheme IX farnesyltransferase, mitochondrial"/>
    <property type="match status" value="1"/>
</dbReference>
<evidence type="ECO:0000256" key="13">
    <source>
        <dbReference type="ARBA" id="ARBA00047690"/>
    </source>
</evidence>
<dbReference type="GO" id="GO:0031966">
    <property type="term" value="C:mitochondrial membrane"/>
    <property type="evidence" value="ECO:0007669"/>
    <property type="project" value="UniProtKB-SubCell"/>
</dbReference>
<keyword evidence="11 14" id="KW-0472">Membrane</keyword>
<evidence type="ECO:0000313" key="16">
    <source>
        <dbReference type="Proteomes" id="UP001634394"/>
    </source>
</evidence>
<comment type="subcellular location">
    <subcellularLocation>
        <location evidence="1">Mitochondrion membrane</location>
        <topology evidence="1">Multi-pass membrane protein</topology>
    </subcellularLocation>
</comment>
<comment type="similarity">
    <text evidence="2">Belongs to the UbiA prenyltransferase family.</text>
</comment>
<evidence type="ECO:0000256" key="5">
    <source>
        <dbReference type="ARBA" id="ARBA00022679"/>
    </source>
</evidence>